<keyword evidence="4 6" id="KW-0378">Hydrolase</keyword>
<feature type="binding site" evidence="6">
    <location>
        <position position="256"/>
    </location>
    <ligand>
        <name>substrate</name>
    </ligand>
</feature>
<dbReference type="RefSeq" id="WP_042533397.1">
    <property type="nucleotide sequence ID" value="NZ_CAXOIH010000023.1"/>
</dbReference>
<dbReference type="PANTHER" id="PTHR12544">
    <property type="entry name" value="GLUTAMINASE"/>
    <property type="match status" value="1"/>
</dbReference>
<dbReference type="FunFam" id="3.40.710.10:FF:000005">
    <property type="entry name" value="Glutaminase"/>
    <property type="match status" value="1"/>
</dbReference>
<dbReference type="Gene3D" id="1.10.1500.10">
    <property type="match status" value="1"/>
</dbReference>
<gene>
    <name evidence="7" type="primary">glsA1</name>
    <name evidence="6" type="synonym">glsA</name>
    <name evidence="7" type="ORF">BN997_03037</name>
</gene>
<feature type="binding site" evidence="6">
    <location>
        <position position="204"/>
    </location>
    <ligand>
        <name>substrate</name>
    </ligand>
</feature>
<dbReference type="EMBL" id="CDGG01000001">
    <property type="protein sequence ID" value="CEI83146.1"/>
    <property type="molecule type" value="Genomic_DNA"/>
</dbReference>
<dbReference type="HAMAP" id="MF_00313">
    <property type="entry name" value="Glutaminase"/>
    <property type="match status" value="1"/>
</dbReference>
<evidence type="ECO:0000256" key="3">
    <source>
        <dbReference type="ARBA" id="ARBA00012918"/>
    </source>
</evidence>
<dbReference type="Proteomes" id="UP000040453">
    <property type="component" value="Unassembled WGS sequence"/>
</dbReference>
<keyword evidence="8" id="KW-1185">Reference proteome</keyword>
<dbReference type="PANTHER" id="PTHR12544:SF32">
    <property type="entry name" value="GLUTAMINASE 1"/>
    <property type="match status" value="1"/>
</dbReference>
<feature type="binding site" evidence="6">
    <location>
        <position position="180"/>
    </location>
    <ligand>
        <name>substrate</name>
    </ligand>
</feature>
<accession>A0A0A1MWB4</accession>
<dbReference type="GO" id="GO:0004359">
    <property type="term" value="F:glutaminase activity"/>
    <property type="evidence" value="ECO:0007669"/>
    <property type="project" value="UniProtKB-UniRule"/>
</dbReference>
<feature type="binding site" evidence="6">
    <location>
        <position position="274"/>
    </location>
    <ligand>
        <name>substrate</name>
    </ligand>
</feature>
<keyword evidence="6" id="KW-0007">Acetylation</keyword>
<dbReference type="Pfam" id="PF04960">
    <property type="entry name" value="Glutaminase"/>
    <property type="match status" value="1"/>
</dbReference>
<evidence type="ECO:0000256" key="1">
    <source>
        <dbReference type="ARBA" id="ARBA00011076"/>
    </source>
</evidence>
<reference evidence="7 8" key="1">
    <citation type="submission" date="2014-11" db="EMBL/GenBank/DDBJ databases">
        <authorList>
            <person name="Urmite Genomes Urmite Genomes"/>
        </authorList>
    </citation>
    <scope>NUCLEOTIDE SEQUENCE [LARGE SCALE GENOMIC DNA]</scope>
    <source>
        <strain evidence="7 8">Oc5</strain>
    </source>
</reference>
<feature type="binding site" evidence="6">
    <location>
        <position position="173"/>
    </location>
    <ligand>
        <name>substrate</name>
    </ligand>
</feature>
<dbReference type="InterPro" id="IPR012338">
    <property type="entry name" value="Beta-lactam/transpept-like"/>
</dbReference>
<evidence type="ECO:0000313" key="7">
    <source>
        <dbReference type="EMBL" id="CEI83146.1"/>
    </source>
</evidence>
<dbReference type="Gene3D" id="3.40.710.10">
    <property type="entry name" value="DD-peptidase/beta-lactamase superfamily"/>
    <property type="match status" value="1"/>
</dbReference>
<protein>
    <recommendedName>
        <fullName evidence="3 6">Glutaminase</fullName>
        <ecNumber evidence="3 6">3.5.1.2</ecNumber>
    </recommendedName>
</protein>
<dbReference type="SUPFAM" id="SSF56601">
    <property type="entry name" value="beta-lactamase/transpeptidase-like"/>
    <property type="match status" value="1"/>
</dbReference>
<dbReference type="AlphaFoldDB" id="A0A0A1MWB4"/>
<evidence type="ECO:0000256" key="2">
    <source>
        <dbReference type="ARBA" id="ARBA00011881"/>
    </source>
</evidence>
<organism evidence="7 8">
    <name type="scientific">Oceanobacillus oncorhynchi</name>
    <dbReference type="NCBI Taxonomy" id="545501"/>
    <lineage>
        <taxon>Bacteria</taxon>
        <taxon>Bacillati</taxon>
        <taxon>Bacillota</taxon>
        <taxon>Bacilli</taxon>
        <taxon>Bacillales</taxon>
        <taxon>Bacillaceae</taxon>
        <taxon>Oceanobacillus</taxon>
    </lineage>
</organism>
<evidence type="ECO:0000256" key="4">
    <source>
        <dbReference type="ARBA" id="ARBA00022801"/>
    </source>
</evidence>
<dbReference type="GO" id="GO:0006543">
    <property type="term" value="P:L-glutamine catabolic process"/>
    <property type="evidence" value="ECO:0007669"/>
    <property type="project" value="TreeGrafter"/>
</dbReference>
<evidence type="ECO:0000313" key="8">
    <source>
        <dbReference type="Proteomes" id="UP000040453"/>
    </source>
</evidence>
<dbReference type="InterPro" id="IPR015868">
    <property type="entry name" value="Glutaminase"/>
</dbReference>
<comment type="similarity">
    <text evidence="1 6">Belongs to the glutaminase family.</text>
</comment>
<dbReference type="OrthoDB" id="9788822at2"/>
<dbReference type="GO" id="GO:0006537">
    <property type="term" value="P:glutamate biosynthetic process"/>
    <property type="evidence" value="ECO:0007669"/>
    <property type="project" value="TreeGrafter"/>
</dbReference>
<evidence type="ECO:0000256" key="5">
    <source>
        <dbReference type="ARBA" id="ARBA00049534"/>
    </source>
</evidence>
<comment type="catalytic activity">
    <reaction evidence="5 6">
        <text>L-glutamine + H2O = L-glutamate + NH4(+)</text>
        <dbReference type="Rhea" id="RHEA:15889"/>
        <dbReference type="ChEBI" id="CHEBI:15377"/>
        <dbReference type="ChEBI" id="CHEBI:28938"/>
        <dbReference type="ChEBI" id="CHEBI:29985"/>
        <dbReference type="ChEBI" id="CHEBI:58359"/>
        <dbReference type="EC" id="3.5.1.2"/>
    </reaction>
</comment>
<dbReference type="EC" id="3.5.1.2" evidence="3 6"/>
<sequence length="331" mass="36518">MVQGHVNLNTEKTEQWIQEYVDGWVEFFKKQTDTGKVADYIPKLEEADPNSLGITIIGKKGTEIRSGDVEHEFSIQSISKVLSFITACMDRGIAYVLQRVDVEPTGEAFNSIMHLEVKGHQRPFNPLVNSGAITTSSLLSGNTSDEKLEPLFQLMEKIIGRRPEIDIDVYVSERDTSMRNRAIGYYLLEEGYLESDLGVTLETYFKQCSINVTTDDLARIGLVLSNDGIHPETEEIIIPRNIVRIAKSLMLTCGMYDASGKFASYVGIPAKSGVSGGILAVVPPRVRENELPFLSGCGIGVFGPALDKQGNSVAGIKLLRHIANSWDLSLF</sequence>
<name>A0A0A1MWB4_9BACI</name>
<dbReference type="NCBIfam" id="NF009021">
    <property type="entry name" value="PRK12357.1"/>
    <property type="match status" value="1"/>
</dbReference>
<dbReference type="NCBIfam" id="TIGR03814">
    <property type="entry name" value="Gln_ase"/>
    <property type="match status" value="1"/>
</dbReference>
<feature type="binding site" evidence="6">
    <location>
        <position position="77"/>
    </location>
    <ligand>
        <name>substrate</name>
    </ligand>
</feature>
<evidence type="ECO:0000256" key="6">
    <source>
        <dbReference type="HAMAP-Rule" id="MF_00313"/>
    </source>
</evidence>
<feature type="binding site" evidence="6">
    <location>
        <position position="129"/>
    </location>
    <ligand>
        <name>substrate</name>
    </ligand>
</feature>
<dbReference type="STRING" id="545501.BN997_03037"/>
<proteinExistence type="inferred from homology"/>
<comment type="subunit">
    <text evidence="2 6">Homotetramer.</text>
</comment>